<dbReference type="GeneID" id="25367852"/>
<gene>
    <name evidence="2" type="ORF">AUEXF2481DRAFT_45079</name>
</gene>
<name>A0A074XYH1_AURSE</name>
<dbReference type="HOGENOM" id="CLU_2319958_0_0_1"/>
<organism evidence="2 3">
    <name type="scientific">Aureobasidium subglaciale (strain EXF-2481)</name>
    <name type="common">Aureobasidium pullulans var. subglaciale</name>
    <dbReference type="NCBI Taxonomy" id="1043005"/>
    <lineage>
        <taxon>Eukaryota</taxon>
        <taxon>Fungi</taxon>
        <taxon>Dikarya</taxon>
        <taxon>Ascomycota</taxon>
        <taxon>Pezizomycotina</taxon>
        <taxon>Dothideomycetes</taxon>
        <taxon>Dothideomycetidae</taxon>
        <taxon>Dothideales</taxon>
        <taxon>Saccotheciaceae</taxon>
        <taxon>Aureobasidium</taxon>
    </lineage>
</organism>
<sequence>MRSALAPDRFSKHTALIILISDVLAAPVDSAIEIVHAEHGLMEKRGLRNGLIYNAKVDDVEASDVKEKRQLRNGLIRAAADEDVKEKRQLRNGLIRAAE</sequence>
<evidence type="ECO:0000256" key="1">
    <source>
        <dbReference type="SAM" id="SignalP"/>
    </source>
</evidence>
<dbReference type="RefSeq" id="XP_013338971.1">
    <property type="nucleotide sequence ID" value="XM_013483517.1"/>
</dbReference>
<dbReference type="Proteomes" id="UP000030641">
    <property type="component" value="Unassembled WGS sequence"/>
</dbReference>
<dbReference type="InParanoid" id="A0A074XYH1"/>
<keyword evidence="3" id="KW-1185">Reference proteome</keyword>
<keyword evidence="1" id="KW-0732">Signal</keyword>
<protein>
    <submittedName>
        <fullName evidence="2">Uncharacterized protein</fullName>
    </submittedName>
</protein>
<dbReference type="AlphaFoldDB" id="A0A074XYH1"/>
<accession>A0A074XYH1</accession>
<evidence type="ECO:0000313" key="2">
    <source>
        <dbReference type="EMBL" id="KEQ90520.1"/>
    </source>
</evidence>
<reference evidence="2 3" key="1">
    <citation type="journal article" date="2014" name="BMC Genomics">
        <title>Genome sequencing of four Aureobasidium pullulans varieties: biotechnological potential, stress tolerance, and description of new species.</title>
        <authorList>
            <person name="Gostin Ar C."/>
            <person name="Ohm R.A."/>
            <person name="Kogej T."/>
            <person name="Sonjak S."/>
            <person name="Turk M."/>
            <person name="Zajc J."/>
            <person name="Zalar P."/>
            <person name="Grube M."/>
            <person name="Sun H."/>
            <person name="Han J."/>
            <person name="Sharma A."/>
            <person name="Chiniquy J."/>
            <person name="Ngan C.Y."/>
            <person name="Lipzen A."/>
            <person name="Barry K."/>
            <person name="Grigoriev I.V."/>
            <person name="Gunde-Cimerman N."/>
        </authorList>
    </citation>
    <scope>NUCLEOTIDE SEQUENCE [LARGE SCALE GENOMIC DNA]</scope>
    <source>
        <strain evidence="2 3">EXF-2481</strain>
    </source>
</reference>
<feature type="chain" id="PRO_5001702703" evidence="1">
    <location>
        <begin position="26"/>
        <end position="99"/>
    </location>
</feature>
<dbReference type="EMBL" id="KL584790">
    <property type="protein sequence ID" value="KEQ90520.1"/>
    <property type="molecule type" value="Genomic_DNA"/>
</dbReference>
<proteinExistence type="predicted"/>
<evidence type="ECO:0000313" key="3">
    <source>
        <dbReference type="Proteomes" id="UP000030641"/>
    </source>
</evidence>
<feature type="signal peptide" evidence="1">
    <location>
        <begin position="1"/>
        <end position="25"/>
    </location>
</feature>